<accession>A0A9N9PK60</accession>
<name>A0A9N9PK60_9GLOM</name>
<proteinExistence type="predicted"/>
<dbReference type="AlphaFoldDB" id="A0A9N9PK60"/>
<evidence type="ECO:0000313" key="2">
    <source>
        <dbReference type="Proteomes" id="UP000789759"/>
    </source>
</evidence>
<gene>
    <name evidence="1" type="ORF">CPELLU_LOCUS20401</name>
</gene>
<sequence>LQEAVNLSSIAEVVDLSQYDLENKIPTTQSTGLSDDFENMKYTPEELVDKLLAEESVD</sequence>
<feature type="non-terminal residue" evidence="1">
    <location>
        <position position="58"/>
    </location>
</feature>
<protein>
    <submittedName>
        <fullName evidence="1">5697_t:CDS:1</fullName>
    </submittedName>
</protein>
<evidence type="ECO:0000313" key="1">
    <source>
        <dbReference type="EMBL" id="CAG8828493.1"/>
    </source>
</evidence>
<dbReference type="Proteomes" id="UP000789759">
    <property type="component" value="Unassembled WGS sequence"/>
</dbReference>
<dbReference type="OrthoDB" id="10511405at2759"/>
<keyword evidence="2" id="KW-1185">Reference proteome</keyword>
<comment type="caution">
    <text evidence="1">The sequence shown here is derived from an EMBL/GenBank/DDBJ whole genome shotgun (WGS) entry which is preliminary data.</text>
</comment>
<organism evidence="1 2">
    <name type="scientific">Cetraspora pellucida</name>
    <dbReference type="NCBI Taxonomy" id="1433469"/>
    <lineage>
        <taxon>Eukaryota</taxon>
        <taxon>Fungi</taxon>
        <taxon>Fungi incertae sedis</taxon>
        <taxon>Mucoromycota</taxon>
        <taxon>Glomeromycotina</taxon>
        <taxon>Glomeromycetes</taxon>
        <taxon>Diversisporales</taxon>
        <taxon>Gigasporaceae</taxon>
        <taxon>Cetraspora</taxon>
    </lineage>
</organism>
<dbReference type="EMBL" id="CAJVQA010060671">
    <property type="protein sequence ID" value="CAG8828493.1"/>
    <property type="molecule type" value="Genomic_DNA"/>
</dbReference>
<reference evidence="1" key="1">
    <citation type="submission" date="2021-06" db="EMBL/GenBank/DDBJ databases">
        <authorList>
            <person name="Kallberg Y."/>
            <person name="Tangrot J."/>
            <person name="Rosling A."/>
        </authorList>
    </citation>
    <scope>NUCLEOTIDE SEQUENCE</scope>
    <source>
        <strain evidence="1">FL966</strain>
    </source>
</reference>